<evidence type="ECO:0000313" key="3">
    <source>
        <dbReference type="EMBL" id="MDO1536064.1"/>
    </source>
</evidence>
<evidence type="ECO:0000256" key="1">
    <source>
        <dbReference type="SAM" id="SignalP"/>
    </source>
</evidence>
<organism evidence="3 4">
    <name type="scientific">Variovorax ginsengisoli</name>
    <dbReference type="NCBI Taxonomy" id="363844"/>
    <lineage>
        <taxon>Bacteria</taxon>
        <taxon>Pseudomonadati</taxon>
        <taxon>Pseudomonadota</taxon>
        <taxon>Betaproteobacteria</taxon>
        <taxon>Burkholderiales</taxon>
        <taxon>Comamonadaceae</taxon>
        <taxon>Variovorax</taxon>
    </lineage>
</organism>
<dbReference type="PROSITE" id="PS51257">
    <property type="entry name" value="PROKAR_LIPOPROTEIN"/>
    <property type="match status" value="1"/>
</dbReference>
<feature type="chain" id="PRO_5046431051" evidence="1">
    <location>
        <begin position="27"/>
        <end position="204"/>
    </location>
</feature>
<protein>
    <submittedName>
        <fullName evidence="3">ABC-type transport auxiliary lipoprotein family protein</fullName>
    </submittedName>
</protein>
<dbReference type="Pfam" id="PF03886">
    <property type="entry name" value="ABC_trans_aux"/>
    <property type="match status" value="1"/>
</dbReference>
<gene>
    <name evidence="3" type="ORF">Q2T77_27630</name>
</gene>
<proteinExistence type="predicted"/>
<keyword evidence="1" id="KW-0732">Signal</keyword>
<reference evidence="3" key="1">
    <citation type="submission" date="2023-06" db="EMBL/GenBank/DDBJ databases">
        <authorList>
            <person name="Jiang Y."/>
            <person name="Liu Q."/>
        </authorList>
    </citation>
    <scope>NUCLEOTIDE SEQUENCE</scope>
    <source>
        <strain evidence="3">CGMCC 1.12090</strain>
    </source>
</reference>
<comment type="caution">
    <text evidence="3">The sequence shown here is derived from an EMBL/GenBank/DDBJ whole genome shotgun (WGS) entry which is preliminary data.</text>
</comment>
<evidence type="ECO:0000259" key="2">
    <source>
        <dbReference type="Pfam" id="PF03886"/>
    </source>
</evidence>
<evidence type="ECO:0000313" key="4">
    <source>
        <dbReference type="Proteomes" id="UP001169027"/>
    </source>
</evidence>
<dbReference type="EMBL" id="JAUKVY010000024">
    <property type="protein sequence ID" value="MDO1536064.1"/>
    <property type="molecule type" value="Genomic_DNA"/>
</dbReference>
<feature type="domain" description="ABC-type transport auxiliary lipoprotein component" evidence="2">
    <location>
        <begin position="41"/>
        <end position="197"/>
    </location>
</feature>
<dbReference type="Proteomes" id="UP001169027">
    <property type="component" value="Unassembled WGS sequence"/>
</dbReference>
<feature type="signal peptide" evidence="1">
    <location>
        <begin position="1"/>
        <end position="26"/>
    </location>
</feature>
<sequence>MTVLKRWTAWPMHAALAALLAGCASAPPPMLLTLPPAVSSAPAAAMPAPTGTPRVLAVGRPEIPEYLVARRVRYRAEASTLGEWPDAFWAERIEVGVGREFNAALRERLPGWRLCEANCSEQSPAASLQVVLTRMDYVRGERRLKASARIMLWSTERVPRLLQGGGFEYDIAGAADTPQSQAATVTELLRRVAADAAAAVAKAP</sequence>
<dbReference type="InterPro" id="IPR005586">
    <property type="entry name" value="ABC_trans_aux"/>
</dbReference>
<keyword evidence="4" id="KW-1185">Reference proteome</keyword>
<name>A0ABT8SAX7_9BURK</name>
<dbReference type="SUPFAM" id="SSF159594">
    <property type="entry name" value="XCC0632-like"/>
    <property type="match status" value="1"/>
</dbReference>
<dbReference type="RefSeq" id="WP_301813950.1">
    <property type="nucleotide sequence ID" value="NZ_JAUJZH010000024.1"/>
</dbReference>
<keyword evidence="3" id="KW-0449">Lipoprotein</keyword>
<dbReference type="Gene3D" id="3.40.50.10610">
    <property type="entry name" value="ABC-type transport auxiliary lipoprotein component"/>
    <property type="match status" value="1"/>
</dbReference>
<accession>A0ABT8SAX7</accession>